<sequence>MQAGKLDRQITIERQTETVTASGAVSNTWATVNTVRAEMVQQTANEFLTGLGEAENGTVVFRIRYLEGITTADRVTFEGAAYDLKEIAEIGRRRTLELRVVKST</sequence>
<dbReference type="RefSeq" id="WP_085893595.1">
    <property type="nucleotide sequence ID" value="NZ_FWFL01000010.1"/>
</dbReference>
<protein>
    <submittedName>
        <fullName evidence="1">Phage head-tail joining protein</fullName>
    </submittedName>
</protein>
<dbReference type="NCBIfam" id="TIGR01563">
    <property type="entry name" value="gp16_SPP1"/>
    <property type="match status" value="1"/>
</dbReference>
<evidence type="ECO:0000313" key="2">
    <source>
        <dbReference type="Proteomes" id="UP000193827"/>
    </source>
</evidence>
<reference evidence="1 2" key="1">
    <citation type="submission" date="2017-03" db="EMBL/GenBank/DDBJ databases">
        <authorList>
            <person name="Afonso C.L."/>
            <person name="Miller P.J."/>
            <person name="Scott M.A."/>
            <person name="Spackman E."/>
            <person name="Goraichik I."/>
            <person name="Dimitrov K.M."/>
            <person name="Suarez D.L."/>
            <person name="Swayne D.E."/>
        </authorList>
    </citation>
    <scope>NUCLEOTIDE SEQUENCE [LARGE SCALE GENOMIC DNA]</scope>
    <source>
        <strain evidence="1 2">CECT 8287</strain>
    </source>
</reference>
<dbReference type="InterPro" id="IPR038666">
    <property type="entry name" value="SSP1_head-tail_sf"/>
</dbReference>
<dbReference type="EMBL" id="FWFL01000010">
    <property type="protein sequence ID" value="SLN62254.1"/>
    <property type="molecule type" value="Genomic_DNA"/>
</dbReference>
<keyword evidence="2" id="KW-1185">Reference proteome</keyword>
<evidence type="ECO:0000313" key="1">
    <source>
        <dbReference type="EMBL" id="SLN62254.1"/>
    </source>
</evidence>
<dbReference type="Proteomes" id="UP000193827">
    <property type="component" value="Unassembled WGS sequence"/>
</dbReference>
<dbReference type="Pfam" id="PF05521">
    <property type="entry name" value="Phage_HCP"/>
    <property type="match status" value="1"/>
</dbReference>
<organism evidence="1 2">
    <name type="scientific">Roseovarius litorisediminis</name>
    <dbReference type="NCBI Taxonomy" id="1312363"/>
    <lineage>
        <taxon>Bacteria</taxon>
        <taxon>Pseudomonadati</taxon>
        <taxon>Pseudomonadota</taxon>
        <taxon>Alphaproteobacteria</taxon>
        <taxon>Rhodobacterales</taxon>
        <taxon>Roseobacteraceae</taxon>
        <taxon>Roseovarius</taxon>
    </lineage>
</organism>
<dbReference type="InterPro" id="IPR008767">
    <property type="entry name" value="Phage_SPP1_head-tail_adaptor"/>
</dbReference>
<dbReference type="OrthoDB" id="7478737at2"/>
<proteinExistence type="predicted"/>
<accession>A0A1Y5TK28</accession>
<name>A0A1Y5TK28_9RHOB</name>
<dbReference type="AlphaFoldDB" id="A0A1Y5TK28"/>
<dbReference type="Gene3D" id="2.40.10.270">
    <property type="entry name" value="Bacteriophage SPP1 head-tail adaptor protein"/>
    <property type="match status" value="1"/>
</dbReference>
<gene>
    <name evidence="1" type="ORF">PEL8287_03392</name>
</gene>